<keyword evidence="1" id="KW-1133">Transmembrane helix</keyword>
<evidence type="ECO:0000313" key="2">
    <source>
        <dbReference type="EMBL" id="RNA29155.1"/>
    </source>
</evidence>
<organism evidence="2 3">
    <name type="scientific">Brachionus plicatilis</name>
    <name type="common">Marine rotifer</name>
    <name type="synonym">Brachionus muelleri</name>
    <dbReference type="NCBI Taxonomy" id="10195"/>
    <lineage>
        <taxon>Eukaryota</taxon>
        <taxon>Metazoa</taxon>
        <taxon>Spiralia</taxon>
        <taxon>Gnathifera</taxon>
        <taxon>Rotifera</taxon>
        <taxon>Eurotatoria</taxon>
        <taxon>Monogononta</taxon>
        <taxon>Pseudotrocha</taxon>
        <taxon>Ploima</taxon>
        <taxon>Brachionidae</taxon>
        <taxon>Brachionus</taxon>
    </lineage>
</organism>
<dbReference type="AlphaFoldDB" id="A0A3M7S0K7"/>
<protein>
    <submittedName>
        <fullName evidence="2">Uncharacterized protein</fullName>
    </submittedName>
</protein>
<keyword evidence="3" id="KW-1185">Reference proteome</keyword>
<accession>A0A3M7S0K7</accession>
<sequence>MFGEKYGAKMTKRRYWAKSVSKRPRIDSVTQEMFESVSKIPKIDSVTQEMFVRNKKKKFFDTLDIFLINLVSIGAILNLLVTNRVFLKKNYKDCIIKAYKN</sequence>
<comment type="caution">
    <text evidence="2">The sequence shown here is derived from an EMBL/GenBank/DDBJ whole genome shotgun (WGS) entry which is preliminary data.</text>
</comment>
<evidence type="ECO:0000256" key="1">
    <source>
        <dbReference type="SAM" id="Phobius"/>
    </source>
</evidence>
<keyword evidence="1" id="KW-0472">Membrane</keyword>
<keyword evidence="1" id="KW-0812">Transmembrane</keyword>
<evidence type="ECO:0000313" key="3">
    <source>
        <dbReference type="Proteomes" id="UP000276133"/>
    </source>
</evidence>
<dbReference type="Proteomes" id="UP000276133">
    <property type="component" value="Unassembled WGS sequence"/>
</dbReference>
<dbReference type="EMBL" id="REGN01002271">
    <property type="protein sequence ID" value="RNA29155.1"/>
    <property type="molecule type" value="Genomic_DNA"/>
</dbReference>
<gene>
    <name evidence="2" type="ORF">BpHYR1_040964</name>
</gene>
<proteinExistence type="predicted"/>
<feature type="transmembrane region" description="Helical" evidence="1">
    <location>
        <begin position="59"/>
        <end position="81"/>
    </location>
</feature>
<reference evidence="2 3" key="1">
    <citation type="journal article" date="2018" name="Sci. Rep.">
        <title>Genomic signatures of local adaptation to the degree of environmental predictability in rotifers.</title>
        <authorList>
            <person name="Franch-Gras L."/>
            <person name="Hahn C."/>
            <person name="Garcia-Roger E.M."/>
            <person name="Carmona M.J."/>
            <person name="Serra M."/>
            <person name="Gomez A."/>
        </authorList>
    </citation>
    <scope>NUCLEOTIDE SEQUENCE [LARGE SCALE GENOMIC DNA]</scope>
    <source>
        <strain evidence="2">HYR1</strain>
    </source>
</reference>
<name>A0A3M7S0K7_BRAPC</name>